<sequence length="441" mass="48352">MKKLFTTIILAIVAVMGYAQTNPNRMLVTDKTGNTKGYLVERIDSVSFVSLEGRVAADVEYKGFYSGATGDTVALSVTRTPQCVGFKIACLSKIRADRLTSEAAIANYLDNSDNEFLFQDFVDGRLHGFDFAFKPNAEYAIITVGYDQYQIPCGATRTNFTTPKKDLVGDCSINYTIDEVTTSDITVTFKPGSGVAGYAALMFPAGTAEENFEMIGAMFGFETLGDYVKGMGLNNTGEATNTWGKNSPGTDYEIYVQAWDVNGTFADMVIIPVSTKKLGGEGVAQMEITIGEFGGNAQTGYYQVVTYTPNDQTSMHRDMLIEKDAYDKEWNEDMILEYLKADNPMDPYWNQFGVDEASWTADPNTSYIAFSIAQNINEEWGPLAKKEFTTPEAPASQKKQSAPVMKRKMVKNVISGSNSVPMVNLTKALKASKGKVTMTGK</sequence>
<feature type="signal peptide" evidence="1">
    <location>
        <begin position="1"/>
        <end position="21"/>
    </location>
</feature>
<evidence type="ECO:0000256" key="1">
    <source>
        <dbReference type="SAM" id="SignalP"/>
    </source>
</evidence>
<protein>
    <recommendedName>
        <fullName evidence="4">Fibronectin</fullName>
    </recommendedName>
</protein>
<keyword evidence="1" id="KW-0732">Signal</keyword>
<evidence type="ECO:0000313" key="2">
    <source>
        <dbReference type="EMBL" id="KOO69899.1"/>
    </source>
</evidence>
<proteinExistence type="predicted"/>
<evidence type="ECO:0000313" key="3">
    <source>
        <dbReference type="Proteomes" id="UP000036951"/>
    </source>
</evidence>
<dbReference type="Proteomes" id="UP000036951">
    <property type="component" value="Unassembled WGS sequence"/>
</dbReference>
<reference evidence="2 3" key="1">
    <citation type="submission" date="2015-06" db="EMBL/GenBank/DDBJ databases">
        <title>Prevotella sp. 109, sp. nov., a novel member of the family Prevotellaceae isolated from human faeces.</title>
        <authorList>
            <person name="Shkoporov A.N."/>
            <person name="Chaplin A.V."/>
            <person name="Kafarskaia L.I."/>
            <person name="Efimov B.A."/>
        </authorList>
    </citation>
    <scope>NUCLEOTIDE SEQUENCE [LARGE SCALE GENOMIC DNA]</scope>
    <source>
        <strain evidence="2 3">109</strain>
    </source>
</reference>
<dbReference type="AlphaFoldDB" id="A0A8E1R1N1"/>
<feature type="chain" id="PRO_5034391164" description="Fibronectin" evidence="1">
    <location>
        <begin position="22"/>
        <end position="441"/>
    </location>
</feature>
<name>A0A8E1R1N1_9BACT</name>
<organism evidence="2 3">
    <name type="scientific">Xylanibacter rarus</name>
    <dbReference type="NCBI Taxonomy" id="1676614"/>
    <lineage>
        <taxon>Bacteria</taxon>
        <taxon>Pseudomonadati</taxon>
        <taxon>Bacteroidota</taxon>
        <taxon>Bacteroidia</taxon>
        <taxon>Bacteroidales</taxon>
        <taxon>Prevotellaceae</taxon>
        <taxon>Xylanibacter</taxon>
    </lineage>
</organism>
<accession>A0A8E1R1N1</accession>
<gene>
    <name evidence="2" type="ORF">ACU52_00995</name>
</gene>
<dbReference type="EMBL" id="LFQU01000001">
    <property type="protein sequence ID" value="KOO69899.1"/>
    <property type="molecule type" value="Genomic_DNA"/>
</dbReference>
<comment type="caution">
    <text evidence="2">The sequence shown here is derived from an EMBL/GenBank/DDBJ whole genome shotgun (WGS) entry which is preliminary data.</text>
</comment>
<evidence type="ECO:0008006" key="4">
    <source>
        <dbReference type="Google" id="ProtNLM"/>
    </source>
</evidence>
<keyword evidence="3" id="KW-1185">Reference proteome</keyword>